<reference evidence="2 3" key="1">
    <citation type="submission" date="2017-04" db="EMBL/GenBank/DDBJ databases">
        <title>A new member of the family Flavobacteriaceae isolated from ascidians.</title>
        <authorList>
            <person name="Chen L."/>
        </authorList>
    </citation>
    <scope>NUCLEOTIDE SEQUENCE [LARGE SCALE GENOMIC DNA]</scope>
    <source>
        <strain evidence="2 3">HQA918</strain>
    </source>
</reference>
<dbReference type="Proteomes" id="UP000219559">
    <property type="component" value="Unassembled WGS sequence"/>
</dbReference>
<organism evidence="2 3">
    <name type="scientific">Sediminicola luteus</name>
    <dbReference type="NCBI Taxonomy" id="319238"/>
    <lineage>
        <taxon>Bacteria</taxon>
        <taxon>Pseudomonadati</taxon>
        <taxon>Bacteroidota</taxon>
        <taxon>Flavobacteriia</taxon>
        <taxon>Flavobacteriales</taxon>
        <taxon>Flavobacteriaceae</taxon>
        <taxon>Sediminicola</taxon>
    </lineage>
</organism>
<evidence type="ECO:0000313" key="3">
    <source>
        <dbReference type="Proteomes" id="UP000219559"/>
    </source>
</evidence>
<comment type="caution">
    <text evidence="2">The sequence shown here is derived from an EMBL/GenBank/DDBJ whole genome shotgun (WGS) entry which is preliminary data.</text>
</comment>
<dbReference type="SUPFAM" id="SSF54001">
    <property type="entry name" value="Cysteine proteinases"/>
    <property type="match status" value="1"/>
</dbReference>
<dbReference type="Pfam" id="PF01841">
    <property type="entry name" value="Transglut_core"/>
    <property type="match status" value="1"/>
</dbReference>
<proteinExistence type="predicted"/>
<dbReference type="EMBL" id="NBWU01000004">
    <property type="protein sequence ID" value="PCE63739.1"/>
    <property type="molecule type" value="Genomic_DNA"/>
</dbReference>
<evidence type="ECO:0000313" key="2">
    <source>
        <dbReference type="EMBL" id="PCE63739.1"/>
    </source>
</evidence>
<feature type="domain" description="Transglutaminase-like" evidence="1">
    <location>
        <begin position="31"/>
        <end position="139"/>
    </location>
</feature>
<dbReference type="OrthoDB" id="9804872at2"/>
<dbReference type="RefSeq" id="WP_097442455.1">
    <property type="nucleotide sequence ID" value="NZ_NBWU01000004.1"/>
</dbReference>
<protein>
    <submittedName>
        <fullName evidence="2">Transglutaminase</fullName>
    </submittedName>
</protein>
<dbReference type="Gene3D" id="3.10.620.30">
    <property type="match status" value="1"/>
</dbReference>
<accession>A0A2A4G458</accession>
<keyword evidence="3" id="KW-1185">Reference proteome</keyword>
<name>A0A2A4G458_9FLAO</name>
<dbReference type="PANTHER" id="PTHR33490:SF3">
    <property type="entry name" value="CONSERVED INTEGRAL MEMBRANE PROTEIN"/>
    <property type="match status" value="1"/>
</dbReference>
<dbReference type="InterPro" id="IPR038765">
    <property type="entry name" value="Papain-like_cys_pep_sf"/>
</dbReference>
<evidence type="ECO:0000259" key="1">
    <source>
        <dbReference type="Pfam" id="PF01841"/>
    </source>
</evidence>
<dbReference type="InterPro" id="IPR002931">
    <property type="entry name" value="Transglutaminase-like"/>
</dbReference>
<gene>
    <name evidence="2" type="ORF">B7P33_10710</name>
</gene>
<dbReference type="PANTHER" id="PTHR33490">
    <property type="entry name" value="BLR5614 PROTEIN-RELATED"/>
    <property type="match status" value="1"/>
</dbReference>
<sequence length="220" mass="25668">MKDNQYICEARFFDYSHPEVARVLNELEVDTGMTDREKAVAIYYFVRDHWAYYPYRFSFIEKDWMASNLVVRKQGHCIDKVIIMIALLRAHKIPARLGLAKVRNHIAVEQIVEKFGNDVLVPHGYIEIWLEGKWVKATPAFNKGLCDMLGVHPLEFDGTNDSLFQEYDVKGERAFMEYMEDYGAFDTVPLAFMLELLQKYYPPIKKNNVTLGEVLDLSRL</sequence>
<dbReference type="AlphaFoldDB" id="A0A2A4G458"/>